<dbReference type="AlphaFoldDB" id="A0A392VI26"/>
<name>A0A392VI26_9FABA</name>
<accession>A0A392VI26</accession>
<comment type="caution">
    <text evidence="1">The sequence shown here is derived from an EMBL/GenBank/DDBJ whole genome shotgun (WGS) entry which is preliminary data.</text>
</comment>
<evidence type="ECO:0000313" key="1">
    <source>
        <dbReference type="EMBL" id="MCI87123.1"/>
    </source>
</evidence>
<organism evidence="1 2">
    <name type="scientific">Trifolium medium</name>
    <dbReference type="NCBI Taxonomy" id="97028"/>
    <lineage>
        <taxon>Eukaryota</taxon>
        <taxon>Viridiplantae</taxon>
        <taxon>Streptophyta</taxon>
        <taxon>Embryophyta</taxon>
        <taxon>Tracheophyta</taxon>
        <taxon>Spermatophyta</taxon>
        <taxon>Magnoliopsida</taxon>
        <taxon>eudicotyledons</taxon>
        <taxon>Gunneridae</taxon>
        <taxon>Pentapetalae</taxon>
        <taxon>rosids</taxon>
        <taxon>fabids</taxon>
        <taxon>Fabales</taxon>
        <taxon>Fabaceae</taxon>
        <taxon>Papilionoideae</taxon>
        <taxon>50 kb inversion clade</taxon>
        <taxon>NPAAA clade</taxon>
        <taxon>Hologalegina</taxon>
        <taxon>IRL clade</taxon>
        <taxon>Trifolieae</taxon>
        <taxon>Trifolium</taxon>
    </lineage>
</organism>
<proteinExistence type="predicted"/>
<dbReference type="EMBL" id="LXQA011158124">
    <property type="protein sequence ID" value="MCI87123.1"/>
    <property type="molecule type" value="Genomic_DNA"/>
</dbReference>
<feature type="non-terminal residue" evidence="1">
    <location>
        <position position="1"/>
    </location>
</feature>
<sequence>KSQVALVELYGLKSVGIYDVNRAARIDEDSANFEVGHVCSDEEGDIGVR</sequence>
<reference evidence="1 2" key="1">
    <citation type="journal article" date="2018" name="Front. Plant Sci.">
        <title>Red Clover (Trifolium pratense) and Zigzag Clover (T. medium) - A Picture of Genomic Similarities and Differences.</title>
        <authorList>
            <person name="Dluhosova J."/>
            <person name="Istvanek J."/>
            <person name="Nedelnik J."/>
            <person name="Repkova J."/>
        </authorList>
    </citation>
    <scope>NUCLEOTIDE SEQUENCE [LARGE SCALE GENOMIC DNA]</scope>
    <source>
        <strain evidence="2">cv. 10/8</strain>
        <tissue evidence="1">Leaf</tissue>
    </source>
</reference>
<evidence type="ECO:0000313" key="2">
    <source>
        <dbReference type="Proteomes" id="UP000265520"/>
    </source>
</evidence>
<keyword evidence="2" id="KW-1185">Reference proteome</keyword>
<protein>
    <submittedName>
        <fullName evidence="1">Uncharacterized protein</fullName>
    </submittedName>
</protein>
<dbReference type="Proteomes" id="UP000265520">
    <property type="component" value="Unassembled WGS sequence"/>
</dbReference>